<organism evidence="4 5">
    <name type="scientific">Pseudomonas lundensis</name>
    <dbReference type="NCBI Taxonomy" id="86185"/>
    <lineage>
        <taxon>Bacteria</taxon>
        <taxon>Pseudomonadati</taxon>
        <taxon>Pseudomonadota</taxon>
        <taxon>Gammaproteobacteria</taxon>
        <taxon>Pseudomonadales</taxon>
        <taxon>Pseudomonadaceae</taxon>
        <taxon>Pseudomonas</taxon>
    </lineage>
</organism>
<dbReference type="Pfam" id="PF00535">
    <property type="entry name" value="Glycos_transf_2"/>
    <property type="match status" value="1"/>
</dbReference>
<protein>
    <submittedName>
        <fullName evidence="4">Glycosyl transferase</fullName>
    </submittedName>
</protein>
<evidence type="ECO:0000259" key="3">
    <source>
        <dbReference type="Pfam" id="PF00535"/>
    </source>
</evidence>
<keyword evidence="4" id="KW-0808">Transferase</keyword>
<proteinExistence type="predicted"/>
<dbReference type="SUPFAM" id="SSF53448">
    <property type="entry name" value="Nucleotide-diphospho-sugar transferases"/>
    <property type="match status" value="1"/>
</dbReference>
<keyword evidence="2" id="KW-0472">Membrane</keyword>
<keyword evidence="2" id="KW-1133">Transmembrane helix</keyword>
<name>A0A266ND63_9PSED</name>
<dbReference type="PANTHER" id="PTHR43179:SF7">
    <property type="entry name" value="RHAMNOSYLTRANSFERASE WBBL"/>
    <property type="match status" value="1"/>
</dbReference>
<reference evidence="4 5" key="1">
    <citation type="submission" date="2017-08" db="EMBL/GenBank/DDBJ databases">
        <title>Genomic and metabolic characterisation of spoilage-associated Pseudomonas species.</title>
        <authorList>
            <person name="Stanborough T."/>
            <person name="Fegan N."/>
            <person name="Powell S.M."/>
            <person name="Singh T."/>
            <person name="Tamplin M.L."/>
            <person name="Chandry P.S."/>
        </authorList>
    </citation>
    <scope>NUCLEOTIDE SEQUENCE [LARGE SCALE GENOMIC DNA]</scope>
    <source>
        <strain evidence="4 5">L1802</strain>
    </source>
</reference>
<dbReference type="RefSeq" id="WP_094992530.1">
    <property type="nucleotide sequence ID" value="NZ_NQKI01000006.1"/>
</dbReference>
<dbReference type="PANTHER" id="PTHR43179">
    <property type="entry name" value="RHAMNOSYLTRANSFERASE WBBL"/>
    <property type="match status" value="1"/>
</dbReference>
<dbReference type="AlphaFoldDB" id="A0A266ND63"/>
<feature type="domain" description="Glycosyltransferase 2-like" evidence="3">
    <location>
        <begin position="7"/>
        <end position="134"/>
    </location>
</feature>
<dbReference type="EMBL" id="NQKI01000006">
    <property type="protein sequence ID" value="OZY60350.1"/>
    <property type="molecule type" value="Genomic_DNA"/>
</dbReference>
<dbReference type="InterPro" id="IPR001173">
    <property type="entry name" value="Glyco_trans_2-like"/>
</dbReference>
<dbReference type="GO" id="GO:0016740">
    <property type="term" value="F:transferase activity"/>
    <property type="evidence" value="ECO:0007669"/>
    <property type="project" value="UniProtKB-KW"/>
</dbReference>
<evidence type="ECO:0000313" key="4">
    <source>
        <dbReference type="EMBL" id="OZY60350.1"/>
    </source>
</evidence>
<dbReference type="Gene3D" id="3.90.550.10">
    <property type="entry name" value="Spore Coat Polysaccharide Biosynthesis Protein SpsA, Chain A"/>
    <property type="match status" value="1"/>
</dbReference>
<keyword evidence="2" id="KW-0812">Transmembrane</keyword>
<dbReference type="Proteomes" id="UP000215788">
    <property type="component" value="Unassembled WGS sequence"/>
</dbReference>
<evidence type="ECO:0000256" key="2">
    <source>
        <dbReference type="SAM" id="Phobius"/>
    </source>
</evidence>
<comment type="caution">
    <text evidence="4">The sequence shown here is derived from an EMBL/GenBank/DDBJ whole genome shotgun (WGS) entry which is preliminary data.</text>
</comment>
<evidence type="ECO:0000256" key="1">
    <source>
        <dbReference type="ARBA" id="ARBA00022519"/>
    </source>
</evidence>
<keyword evidence="1" id="KW-1003">Cell membrane</keyword>
<dbReference type="OrthoDB" id="9771846at2"/>
<evidence type="ECO:0000313" key="5">
    <source>
        <dbReference type="Proteomes" id="UP000215788"/>
    </source>
</evidence>
<keyword evidence="1" id="KW-0997">Cell inner membrane</keyword>
<dbReference type="InterPro" id="IPR029044">
    <property type="entry name" value="Nucleotide-diphossugar_trans"/>
</dbReference>
<sequence length="311" mass="35085">MNSQVDVVIVNWNSGVQLKECIASLEKYASKDIASVVVVDNGSVDGSIEKLKDFHRLNVDIIEAGSNLGFGKACNIGAAKGNSPYILFLNPDAAVYEATIVETTNYMARSENQRVGVCGVQLKDDDNNVSRSCTRLPTVNSFLAHAIGLDRFLPKLGHFMGEWDHESSRSVDHVIGAFYFIRRNLFEELQGFDERFFVYLEDLDLSNRVKAKDWSIKFLSNVQAFHKGGGTSDQVKAYRLFYSLRSRLIYSYKHFSFVGATLVFLATLLIEPVCRVIQSILRGSLSSVKETIIAYKYLFTWLPSWIFKRNT</sequence>
<feature type="transmembrane region" description="Helical" evidence="2">
    <location>
        <begin position="255"/>
        <end position="274"/>
    </location>
</feature>
<gene>
    <name evidence="4" type="ORF">CJF39_05545</name>
</gene>
<dbReference type="CDD" id="cd04186">
    <property type="entry name" value="GT_2_like_c"/>
    <property type="match status" value="1"/>
</dbReference>
<accession>A0A266ND63</accession>